<evidence type="ECO:0000313" key="3">
    <source>
        <dbReference type="EMBL" id="KUN87031.1"/>
    </source>
</evidence>
<gene>
    <name evidence="3" type="ORF">AQJ64_07015</name>
</gene>
<protein>
    <recommendedName>
        <fullName evidence="5">DUF3105 domain-containing protein</fullName>
    </recommendedName>
</protein>
<evidence type="ECO:0008006" key="5">
    <source>
        <dbReference type="Google" id="ProtNLM"/>
    </source>
</evidence>
<evidence type="ECO:0000313" key="4">
    <source>
        <dbReference type="Proteomes" id="UP000052982"/>
    </source>
</evidence>
<dbReference type="RefSeq" id="WP_055634023.1">
    <property type="nucleotide sequence ID" value="NZ_JBIRRP010000002.1"/>
</dbReference>
<dbReference type="EMBL" id="LMWW01000008">
    <property type="protein sequence ID" value="KUN87031.1"/>
    <property type="molecule type" value="Genomic_DNA"/>
</dbReference>
<evidence type="ECO:0000256" key="1">
    <source>
        <dbReference type="SAM" id="MobiDB-lite"/>
    </source>
</evidence>
<feature type="region of interest" description="Disordered" evidence="1">
    <location>
        <begin position="1"/>
        <end position="27"/>
    </location>
</feature>
<feature type="region of interest" description="Disordered" evidence="1">
    <location>
        <begin position="56"/>
        <end position="77"/>
    </location>
</feature>
<feature type="compositionally biased region" description="Polar residues" evidence="1">
    <location>
        <begin position="1"/>
        <end position="10"/>
    </location>
</feature>
<evidence type="ECO:0000256" key="2">
    <source>
        <dbReference type="SAM" id="Phobius"/>
    </source>
</evidence>
<feature type="transmembrane region" description="Helical" evidence="2">
    <location>
        <begin position="32"/>
        <end position="53"/>
    </location>
</feature>
<dbReference type="OrthoDB" id="164831at2"/>
<accession>A0A124I4J6</accession>
<keyword evidence="4" id="KW-1185">Reference proteome</keyword>
<feature type="compositionally biased region" description="Basic and acidic residues" evidence="1">
    <location>
        <begin position="14"/>
        <end position="27"/>
    </location>
</feature>
<keyword evidence="2" id="KW-1133">Transmembrane helix</keyword>
<comment type="caution">
    <text evidence="3">The sequence shown here is derived from an EMBL/GenBank/DDBJ whole genome shotgun (WGS) entry which is preliminary data.</text>
</comment>
<reference evidence="3 4" key="1">
    <citation type="submission" date="2015-10" db="EMBL/GenBank/DDBJ databases">
        <title>Draft genome sequence of Streptomyces griseoruber DSM 40281, type strain for the species Streptomyces griseoruber.</title>
        <authorList>
            <person name="Ruckert C."/>
            <person name="Winkler A."/>
            <person name="Kalinowski J."/>
            <person name="Kampfer P."/>
            <person name="Glaeser S."/>
        </authorList>
    </citation>
    <scope>NUCLEOTIDE SEQUENCE [LARGE SCALE GENOMIC DNA]</scope>
    <source>
        <strain evidence="3 4">DSM 40281</strain>
    </source>
</reference>
<keyword evidence="2" id="KW-0472">Membrane</keyword>
<dbReference type="STRING" id="1943.AQJ64_07015"/>
<proteinExistence type="predicted"/>
<feature type="compositionally biased region" description="Low complexity" evidence="1">
    <location>
        <begin position="62"/>
        <end position="72"/>
    </location>
</feature>
<organism evidence="3 4">
    <name type="scientific">Streptomyces griseoruber</name>
    <dbReference type="NCBI Taxonomy" id="1943"/>
    <lineage>
        <taxon>Bacteria</taxon>
        <taxon>Bacillati</taxon>
        <taxon>Actinomycetota</taxon>
        <taxon>Actinomycetes</taxon>
        <taxon>Kitasatosporales</taxon>
        <taxon>Streptomycetaceae</taxon>
        <taxon>Streptomyces</taxon>
    </lineage>
</organism>
<dbReference type="Pfam" id="PF11303">
    <property type="entry name" value="DUF3105"/>
    <property type="match status" value="1"/>
</dbReference>
<dbReference type="AlphaFoldDB" id="A0A124I4J6"/>
<keyword evidence="2" id="KW-0812">Transmembrane</keyword>
<name>A0A124I4J6_9ACTN</name>
<dbReference type="InterPro" id="IPR021454">
    <property type="entry name" value="DUF3105"/>
</dbReference>
<sequence>MGSADQTGSTARKARIEEMRRAQQARERRNRILVITGSVVAVAALVVGGVFVVRSQSDDDSSSTTASDSKASGHWVTGSDGVKTWKGTLGRTHVAKTVTYPMEPPVGGDHDPVWLNCNGNVYTEAVNNMNAVHALEHGAVWVTYTSKAEKADVDALAAKVKKTPYTFMSPDDKQADPIMLSAWGKQRTVTGADDPAVDKFFEEFVQGEQTPEPGASCTGGTMK</sequence>
<dbReference type="Proteomes" id="UP000052982">
    <property type="component" value="Unassembled WGS sequence"/>
</dbReference>